<organism evidence="1 2">
    <name type="scientific">Breznakiella homolactica</name>
    <dbReference type="NCBI Taxonomy" id="2798577"/>
    <lineage>
        <taxon>Bacteria</taxon>
        <taxon>Pseudomonadati</taxon>
        <taxon>Spirochaetota</taxon>
        <taxon>Spirochaetia</taxon>
        <taxon>Spirochaetales</taxon>
        <taxon>Breznakiellaceae</taxon>
        <taxon>Breznakiella</taxon>
    </lineage>
</organism>
<sequence>MIQWMEGVSKKIYDAALQFSDNVETVEMKSGKIKRYLKNSAARRIYSVKLDLANDNTPECEYNRFMDWYEKYLRYGTETFYFNKLNSHGYAEYTITRLTSDGQNPKTVTMEWEEQ</sequence>
<dbReference type="EMBL" id="CP067089">
    <property type="protein sequence ID" value="QQO10215.1"/>
    <property type="molecule type" value="Genomic_DNA"/>
</dbReference>
<accession>A0A7T7XPP5</accession>
<dbReference type="Proteomes" id="UP000595917">
    <property type="component" value="Chromosome"/>
</dbReference>
<evidence type="ECO:0000313" key="1">
    <source>
        <dbReference type="EMBL" id="QQO10215.1"/>
    </source>
</evidence>
<dbReference type="KEGG" id="bhc:JFL75_04645"/>
<dbReference type="AlphaFoldDB" id="A0A7T7XPP5"/>
<dbReference type="RefSeq" id="WP_215627519.1">
    <property type="nucleotide sequence ID" value="NZ_CP067089.2"/>
</dbReference>
<protein>
    <submittedName>
        <fullName evidence="1">Uncharacterized protein</fullName>
    </submittedName>
</protein>
<name>A0A7T7XPP5_9SPIR</name>
<reference evidence="1" key="1">
    <citation type="submission" date="2021-01" db="EMBL/GenBank/DDBJ databases">
        <title>Description of Breznakiella homolactica.</title>
        <authorList>
            <person name="Song Y."/>
            <person name="Brune A."/>
        </authorList>
    </citation>
    <scope>NUCLEOTIDE SEQUENCE</scope>
    <source>
        <strain evidence="1">RmG30</strain>
    </source>
</reference>
<gene>
    <name evidence="1" type="ORF">JFL75_04645</name>
</gene>
<evidence type="ECO:0000313" key="2">
    <source>
        <dbReference type="Proteomes" id="UP000595917"/>
    </source>
</evidence>
<keyword evidence="2" id="KW-1185">Reference proteome</keyword>
<proteinExistence type="predicted"/>